<evidence type="ECO:0000313" key="2">
    <source>
        <dbReference type="Proteomes" id="UP000576550"/>
    </source>
</evidence>
<dbReference type="Gene3D" id="3.30.200.150">
    <property type="match status" value="1"/>
</dbReference>
<protein>
    <recommendedName>
        <fullName evidence="3">Aminoglycoside phosphotransferase domain-containing protein</fullName>
    </recommendedName>
</protein>
<organism evidence="1 2">
    <name type="scientific">Candidatus Dojkabacteria bacterium</name>
    <dbReference type="NCBI Taxonomy" id="2099670"/>
    <lineage>
        <taxon>Bacteria</taxon>
        <taxon>Candidatus Dojkabacteria</taxon>
    </lineage>
</organism>
<sequence length="273" mass="31755">MMLTKSDYLNEGLVHLVYKKGNSVFKVPKDNFVTFNSKEHFEIEKTSLDILRNHGFPAVRVRKIYEKGELVPSKYVLEEDYLSGIVKDNKDISLTERRSIVDIMLGINQIKIPRFGSITKEGVGINASWREFLENIICDNTEILVSYLSDKKMRDILNTLHDFLNDVPQLIQGYFLLLDTNSNNFIFNEQGDIIGLIDVDHPASGDRLYDYAALEWFHPISFSVLEELIKFKDYERELMYYYSLLFGISTLKFEIVNNLNTKETMMKLYAKSI</sequence>
<dbReference type="InterPro" id="IPR011009">
    <property type="entry name" value="Kinase-like_dom_sf"/>
</dbReference>
<reference evidence="1 2" key="1">
    <citation type="journal article" date="2020" name="Biotechnol. Biofuels">
        <title>New insights from the biogas microbiome by comprehensive genome-resolved metagenomics of nearly 1600 species originating from multiple anaerobic digesters.</title>
        <authorList>
            <person name="Campanaro S."/>
            <person name="Treu L."/>
            <person name="Rodriguez-R L.M."/>
            <person name="Kovalovszki A."/>
            <person name="Ziels R.M."/>
            <person name="Maus I."/>
            <person name="Zhu X."/>
            <person name="Kougias P.G."/>
            <person name="Basile A."/>
            <person name="Luo G."/>
            <person name="Schluter A."/>
            <person name="Konstantinidis K.T."/>
            <person name="Angelidaki I."/>
        </authorList>
    </citation>
    <scope>NUCLEOTIDE SEQUENCE [LARGE SCALE GENOMIC DNA]</scope>
    <source>
        <strain evidence="1">AS05jafATM_89</strain>
    </source>
</reference>
<dbReference type="AlphaFoldDB" id="A0A832QH39"/>
<evidence type="ECO:0008006" key="3">
    <source>
        <dbReference type="Google" id="ProtNLM"/>
    </source>
</evidence>
<comment type="caution">
    <text evidence="1">The sequence shown here is derived from an EMBL/GenBank/DDBJ whole genome shotgun (WGS) entry which is preliminary data.</text>
</comment>
<evidence type="ECO:0000313" key="1">
    <source>
        <dbReference type="EMBL" id="HHX99297.1"/>
    </source>
</evidence>
<dbReference type="Proteomes" id="UP000576550">
    <property type="component" value="Unassembled WGS sequence"/>
</dbReference>
<dbReference type="EMBL" id="DUTP01000002">
    <property type="protein sequence ID" value="HHX99297.1"/>
    <property type="molecule type" value="Genomic_DNA"/>
</dbReference>
<proteinExistence type="predicted"/>
<accession>A0A832QH39</accession>
<name>A0A832QH39_9BACT</name>
<dbReference type="SUPFAM" id="SSF56112">
    <property type="entry name" value="Protein kinase-like (PK-like)"/>
    <property type="match status" value="1"/>
</dbReference>
<dbReference type="Gene3D" id="3.90.1200.10">
    <property type="match status" value="1"/>
</dbReference>
<gene>
    <name evidence="1" type="ORF">GX533_01250</name>
</gene>